<gene>
    <name evidence="1" type="primary">rny</name>
    <name evidence="1" type="ORF">g.21538</name>
</gene>
<organism evidence="1">
    <name type="scientific">Zeugodacus cucurbitae</name>
    <name type="common">Melon fruit fly</name>
    <name type="synonym">Bactrocera cucurbitae</name>
    <dbReference type="NCBI Taxonomy" id="28588"/>
    <lineage>
        <taxon>Eukaryota</taxon>
        <taxon>Metazoa</taxon>
        <taxon>Ecdysozoa</taxon>
        <taxon>Arthropoda</taxon>
        <taxon>Hexapoda</taxon>
        <taxon>Insecta</taxon>
        <taxon>Pterygota</taxon>
        <taxon>Neoptera</taxon>
        <taxon>Endopterygota</taxon>
        <taxon>Diptera</taxon>
        <taxon>Brachycera</taxon>
        <taxon>Muscomorpha</taxon>
        <taxon>Tephritoidea</taxon>
        <taxon>Tephritidae</taxon>
        <taxon>Zeugodacus</taxon>
        <taxon>Zeugodacus</taxon>
    </lineage>
</organism>
<dbReference type="OrthoDB" id="7993865at2759"/>
<name>A0A0A1XFB3_ZEUCU</name>
<proteinExistence type="predicted"/>
<reference evidence="1" key="2">
    <citation type="journal article" date="2015" name="Gigascience">
        <title>Reconstructing a comprehensive transcriptome assembly of a white-pupal translocated strain of the pest fruit fly Bactrocera cucurbitae.</title>
        <authorList>
            <person name="Sim S.B."/>
            <person name="Calla B."/>
            <person name="Hall B."/>
            <person name="DeRego T."/>
            <person name="Geib S.M."/>
        </authorList>
    </citation>
    <scope>NUCLEOTIDE SEQUENCE</scope>
</reference>
<reference evidence="1" key="1">
    <citation type="submission" date="2014-11" db="EMBL/GenBank/DDBJ databases">
        <authorList>
            <person name="Geib S."/>
        </authorList>
    </citation>
    <scope>NUCLEOTIDE SEQUENCE</scope>
</reference>
<protein>
    <submittedName>
        <fullName evidence="1">Ribonuclease Y</fullName>
    </submittedName>
</protein>
<evidence type="ECO:0000313" key="1">
    <source>
        <dbReference type="EMBL" id="JAD09626.1"/>
    </source>
</evidence>
<accession>A0A0A1XFB3</accession>
<dbReference type="AlphaFoldDB" id="A0A0A1XFB3"/>
<dbReference type="EMBL" id="GBXI01004666">
    <property type="protein sequence ID" value="JAD09626.1"/>
    <property type="molecule type" value="Transcribed_RNA"/>
</dbReference>
<sequence length="373" mass="42758">MKRRNKTKDMLAKLVNEQAVNEKAKEIIQNELQQMVTRKNMLESVPENPSTSRAKPKPELSPKIISKLKDSFESAFYRDNDQMKIPKIQSIYTAQNLRSKGRDIPKCRINTKTDIEDTLIILRAFELQALIVQERIVEEVEEKRRTAGYVISPYIRVRLAKLSALREGIRKDTKVLHEQLKNSNKKYKKHIDVNENNADPIIIIGSNGQQISIDDYNPSKGNKKNPIGVIYLPRKSHEQIRMEFRGAFYVNIVPELEDIYSRQNTGAKGANSSAERRNAQEHCEILSRLIKVIESDLLKTVTNEIANEMKNFDAGCESLYDVDPDSDVDEKSKLLLNDTNTIILVNTEGEEISDQEFKKFILNELSHQSSSIN</sequence>